<evidence type="ECO:0008006" key="3">
    <source>
        <dbReference type="Google" id="ProtNLM"/>
    </source>
</evidence>
<name>A0A1P9WWF8_9BACT</name>
<gene>
    <name evidence="1" type="ORF">AWR27_10450</name>
</gene>
<sequence>MVSPDSTPAQRPTSLTFSAQTDQRFFYFNDTRNSDDRRVPVNVWGVQAGFLFPLKRPRPGLTNGRPVGFRAGVGFFFTNQTIDQPGLLPNTSESITRRLRYATLNYEPFVFRHKTFEVSLPLEIGYGWSRYEHTHERPNEPELAKGHFIPAGVGVGLSYMFPHPRWFRPLRWFGVNFLAGHRFTLKRDIPASQINYNGWYMSVGPAFFLENFTADYKRWRQKRKKKE</sequence>
<organism evidence="1 2">
    <name type="scientific">Spirosoma montaniterrae</name>
    <dbReference type="NCBI Taxonomy" id="1178516"/>
    <lineage>
        <taxon>Bacteria</taxon>
        <taxon>Pseudomonadati</taxon>
        <taxon>Bacteroidota</taxon>
        <taxon>Cytophagia</taxon>
        <taxon>Cytophagales</taxon>
        <taxon>Cytophagaceae</taxon>
        <taxon>Spirosoma</taxon>
    </lineage>
</organism>
<proteinExistence type="predicted"/>
<dbReference type="EMBL" id="CP014263">
    <property type="protein sequence ID" value="AQG79711.1"/>
    <property type="molecule type" value="Genomic_DNA"/>
</dbReference>
<evidence type="ECO:0000313" key="2">
    <source>
        <dbReference type="Proteomes" id="UP000187941"/>
    </source>
</evidence>
<dbReference type="Proteomes" id="UP000187941">
    <property type="component" value="Chromosome"/>
</dbReference>
<reference evidence="1 2" key="1">
    <citation type="submission" date="2016-01" db="EMBL/GenBank/DDBJ databases">
        <authorList>
            <person name="Oliw E.H."/>
        </authorList>
    </citation>
    <scope>NUCLEOTIDE SEQUENCE [LARGE SCALE GENOMIC DNA]</scope>
    <source>
        <strain evidence="1 2">DY10</strain>
    </source>
</reference>
<protein>
    <recommendedName>
        <fullName evidence="3">Outer membrane protein beta-barrel domain-containing protein</fullName>
    </recommendedName>
</protein>
<keyword evidence="2" id="KW-1185">Reference proteome</keyword>
<evidence type="ECO:0000313" key="1">
    <source>
        <dbReference type="EMBL" id="AQG79711.1"/>
    </source>
</evidence>
<dbReference type="KEGG" id="smon:AWR27_10450"/>
<dbReference type="OrthoDB" id="665857at2"/>
<accession>A0A1P9WWF8</accession>
<dbReference type="AlphaFoldDB" id="A0A1P9WWF8"/>